<evidence type="ECO:0000313" key="1">
    <source>
        <dbReference type="EMBL" id="KAH9701242.1"/>
    </source>
</evidence>
<gene>
    <name evidence="1" type="ORF">KPL71_024925</name>
</gene>
<protein>
    <submittedName>
        <fullName evidence="1">Uncharacterized protein</fullName>
    </submittedName>
</protein>
<dbReference type="EMBL" id="CM039177">
    <property type="protein sequence ID" value="KAH9701242.1"/>
    <property type="molecule type" value="Genomic_DNA"/>
</dbReference>
<reference evidence="2" key="1">
    <citation type="journal article" date="2023" name="Hortic. Res.">
        <title>A chromosome-level phased genome enabling allele-level studies in sweet orange: a case study on citrus Huanglongbing tolerance.</title>
        <authorList>
            <person name="Wu B."/>
            <person name="Yu Q."/>
            <person name="Deng Z."/>
            <person name="Duan Y."/>
            <person name="Luo F."/>
            <person name="Gmitter F. Jr."/>
        </authorList>
    </citation>
    <scope>NUCLEOTIDE SEQUENCE [LARGE SCALE GENOMIC DNA]</scope>
    <source>
        <strain evidence="2">cv. Valencia</strain>
    </source>
</reference>
<name>A0ACB8IVW5_CITSI</name>
<proteinExistence type="predicted"/>
<dbReference type="Proteomes" id="UP000829398">
    <property type="component" value="Chromosome 8"/>
</dbReference>
<organism evidence="1 2">
    <name type="scientific">Citrus sinensis</name>
    <name type="common">Sweet orange</name>
    <name type="synonym">Citrus aurantium var. sinensis</name>
    <dbReference type="NCBI Taxonomy" id="2711"/>
    <lineage>
        <taxon>Eukaryota</taxon>
        <taxon>Viridiplantae</taxon>
        <taxon>Streptophyta</taxon>
        <taxon>Embryophyta</taxon>
        <taxon>Tracheophyta</taxon>
        <taxon>Spermatophyta</taxon>
        <taxon>Magnoliopsida</taxon>
        <taxon>eudicotyledons</taxon>
        <taxon>Gunneridae</taxon>
        <taxon>Pentapetalae</taxon>
        <taxon>rosids</taxon>
        <taxon>malvids</taxon>
        <taxon>Sapindales</taxon>
        <taxon>Rutaceae</taxon>
        <taxon>Aurantioideae</taxon>
        <taxon>Citrus</taxon>
    </lineage>
</organism>
<accession>A0ACB8IVW5</accession>
<evidence type="ECO:0000313" key="2">
    <source>
        <dbReference type="Proteomes" id="UP000829398"/>
    </source>
</evidence>
<keyword evidence="2" id="KW-1185">Reference proteome</keyword>
<comment type="caution">
    <text evidence="1">The sequence shown here is derived from an EMBL/GenBank/DDBJ whole genome shotgun (WGS) entry which is preliminary data.</text>
</comment>
<sequence length="907" mass="102821">MGNGIGKLSVCFTGGEHARRRNDMSVLISEPLDEGLGHSFCYVRPEQARHSSSKVHSEETTTFRTISGASVSANTSTPLSTAFVDPYTYSCFDRAAAFDCSNNFSSIPLQPISKHLINAGPIFPGNYNSGPLERGFLSGPIERGFLSGPLDRGGLFSGPIEKDSSVPDRFQRSFSHSSFILRPRSRKTSLIRVLQRAISKTISRGQNLNSIVAPIKGVASVKEPEWVFASDKNQNDNSNNLTVSSDGSLLEDDDSLESQNLQWAQGKAGEDRVHVVVSEEHGWVFVGIYDGFNGPDAPDFLLSNLYSAVHKELKGLLWDDKFEPLSMDAPTSSPGKNSTLESETVTNCTAESCSNYVEFDSNTGRSRSKKFRSSYRGAAKKWEENQRKWKCEWDRERLELDRKLKEQLNKNYKDKAQDVIHGDVLKALSQALKKTEEAYLDIADRMLMENPELALMGSCVLVMLMKGEDVYVMNVGDSRAVLAQKAEPDYWLGKFRQDLERINEETLHDLEGFDGDQPCISDLNAFQLSVDHSTSVEEEVQRIKNEHSDDACAVMNDRVKGSLKPKWNNALLEMFRIDYKGTAPYINCLPSLYHHKLGPKDRFLILSSDGLYQYFTNKEAVSEVELFIQLQPEGDPAQHLVEEVLFRAAKKAGMDFHELLEIPQGDRRRYHDDVSIIVISLEGRIWRSFVLPYGIGNNSHLSICIFVYNSTSAFSNENILKFDEDDWSLARESELDTKIKMQSDEHVQFELQRQHAVKLLKRQDRHKSKPCWEEIRDWCQQLKTLIYFIPILHCVQGQALQHQPTPSICLVDMKPNSNFWAVQFTIPFELQVFRLFFPGICHVYFTGRKSDFTWAQNFIDLGCTYLPSSFQRLIAHVSRSCAIWVVRAVTRLVYKLQPSGFGGHRVK</sequence>